<keyword evidence="4" id="KW-1185">Reference proteome</keyword>
<dbReference type="EMBL" id="SWFT01000159">
    <property type="protein sequence ID" value="KAA8897157.1"/>
    <property type="molecule type" value="Genomic_DNA"/>
</dbReference>
<dbReference type="PROSITE" id="PS00813">
    <property type="entry name" value="IF4E"/>
    <property type="match status" value="1"/>
</dbReference>
<keyword evidence="1" id="KW-0694">RNA-binding</keyword>
<keyword evidence="1" id="KW-0396">Initiation factor</keyword>
<evidence type="ECO:0000313" key="3">
    <source>
        <dbReference type="EMBL" id="KAA8897157.1"/>
    </source>
</evidence>
<protein>
    <recommendedName>
        <fullName evidence="5">Translation initiation factor eIF4e</fullName>
    </recommendedName>
</protein>
<dbReference type="InterPro" id="IPR001040">
    <property type="entry name" value="TIF_eIF_4E"/>
</dbReference>
<dbReference type="GO" id="GO:0000340">
    <property type="term" value="F:RNA 7-methylguanosine cap binding"/>
    <property type="evidence" value="ECO:0007669"/>
    <property type="project" value="TreeGrafter"/>
</dbReference>
<dbReference type="Pfam" id="PF01652">
    <property type="entry name" value="IF4E"/>
    <property type="match status" value="1"/>
</dbReference>
<dbReference type="VEuPathDB" id="FungiDB:DIURU_005390"/>
<evidence type="ECO:0000313" key="4">
    <source>
        <dbReference type="Proteomes" id="UP000449547"/>
    </source>
</evidence>
<proteinExistence type="inferred from homology"/>
<name>A0A642UDI4_DIURU</name>
<feature type="compositionally biased region" description="Low complexity" evidence="2">
    <location>
        <begin position="24"/>
        <end position="37"/>
    </location>
</feature>
<dbReference type="GO" id="GO:0016281">
    <property type="term" value="C:eukaryotic translation initiation factor 4F complex"/>
    <property type="evidence" value="ECO:0007669"/>
    <property type="project" value="TreeGrafter"/>
</dbReference>
<dbReference type="Gene3D" id="3.30.760.10">
    <property type="entry name" value="RNA Cap, Translation Initiation Factor Eif4e"/>
    <property type="match status" value="1"/>
</dbReference>
<evidence type="ECO:0000256" key="1">
    <source>
        <dbReference type="RuleBase" id="RU004374"/>
    </source>
</evidence>
<sequence length="329" mass="36372">MSENLKRAESLFNRIMNQNGGGAATTSGASAPPAAAAKPPPVELPKRDPAKIAHDTLARIPPAHHVLPFCWTVWFHSRTRKKDDSGQPAVDSYLQRTEEISFPVVKGEGAGASVVIGSVEQMWMAMACLKRGHDLVIGTELLVFKAGIAPVWEDPVNTKGGRWVFRFNRRSQSGGDSPDGDASLSAHQLAIRRRTNLIWERLLLRTLTGSLIPDTVDADVAEALLSDICGVVLSVRKDDDIISVWNSNLNFKKKDKLSSFQGRRMICDAILRVIRECDLIAQGSDCVDTVDSGSNERVFGVSFEYRLHADNPHDAPTNKYRRYHHQNHT</sequence>
<dbReference type="OMA" id="SNERVFG"/>
<dbReference type="PANTHER" id="PTHR11960">
    <property type="entry name" value="EUKARYOTIC TRANSLATION INITIATION FACTOR 4E RELATED"/>
    <property type="match status" value="1"/>
</dbReference>
<comment type="caution">
    <text evidence="3">The sequence shown here is derived from an EMBL/GenBank/DDBJ whole genome shotgun (WGS) entry which is preliminary data.</text>
</comment>
<evidence type="ECO:0000256" key="2">
    <source>
        <dbReference type="SAM" id="MobiDB-lite"/>
    </source>
</evidence>
<reference evidence="3 4" key="1">
    <citation type="submission" date="2019-07" db="EMBL/GenBank/DDBJ databases">
        <title>Genome assembly of two rare yeast pathogens: Diutina rugosa and Trichomonascus ciferrii.</title>
        <authorList>
            <person name="Mixao V."/>
            <person name="Saus E."/>
            <person name="Hansen A."/>
            <person name="Lass-Flor C."/>
            <person name="Gabaldon T."/>
        </authorList>
    </citation>
    <scope>NUCLEOTIDE SEQUENCE [LARGE SCALE GENOMIC DNA]</scope>
    <source>
        <strain evidence="3 4">CBS 613</strain>
    </source>
</reference>
<feature type="compositionally biased region" description="Basic residues" evidence="2">
    <location>
        <begin position="319"/>
        <end position="329"/>
    </location>
</feature>
<dbReference type="GeneID" id="54784041"/>
<dbReference type="InterPro" id="IPR023398">
    <property type="entry name" value="TIF_eIF4e-like"/>
</dbReference>
<dbReference type="InterPro" id="IPR019770">
    <property type="entry name" value="TIF_eIF_4E_CS"/>
</dbReference>
<dbReference type="AlphaFoldDB" id="A0A642UDI4"/>
<organism evidence="3 4">
    <name type="scientific">Diutina rugosa</name>
    <name type="common">Yeast</name>
    <name type="synonym">Candida rugosa</name>
    <dbReference type="NCBI Taxonomy" id="5481"/>
    <lineage>
        <taxon>Eukaryota</taxon>
        <taxon>Fungi</taxon>
        <taxon>Dikarya</taxon>
        <taxon>Ascomycota</taxon>
        <taxon>Saccharomycotina</taxon>
        <taxon>Pichiomycetes</taxon>
        <taxon>Debaryomycetaceae</taxon>
        <taxon>Diutina</taxon>
    </lineage>
</organism>
<dbReference type="OrthoDB" id="590761at2759"/>
<feature type="region of interest" description="Disordered" evidence="2">
    <location>
        <begin position="17"/>
        <end position="47"/>
    </location>
</feature>
<dbReference type="RefSeq" id="XP_034009814.1">
    <property type="nucleotide sequence ID" value="XM_034158367.1"/>
</dbReference>
<comment type="similarity">
    <text evidence="1">Belongs to the eukaryotic initiation factor 4E family.</text>
</comment>
<dbReference type="SUPFAM" id="SSF55418">
    <property type="entry name" value="eIF4e-like"/>
    <property type="match status" value="1"/>
</dbReference>
<gene>
    <name evidence="3" type="ORF">DIURU_005390</name>
</gene>
<dbReference type="GO" id="GO:0003743">
    <property type="term" value="F:translation initiation factor activity"/>
    <property type="evidence" value="ECO:0007669"/>
    <property type="project" value="UniProtKB-KW"/>
</dbReference>
<accession>A0A642UDI4</accession>
<keyword evidence="1" id="KW-0648">Protein biosynthesis</keyword>
<dbReference type="Proteomes" id="UP000449547">
    <property type="component" value="Unassembled WGS sequence"/>
</dbReference>
<feature type="region of interest" description="Disordered" evidence="2">
    <location>
        <begin position="310"/>
        <end position="329"/>
    </location>
</feature>
<evidence type="ECO:0008006" key="5">
    <source>
        <dbReference type="Google" id="ProtNLM"/>
    </source>
</evidence>
<dbReference type="PANTHER" id="PTHR11960:SF18">
    <property type="entry name" value="EUKARYOTIC TRANSLATION INITIATION FACTOR 4E HOMOLOGOUS PROTEIN, ISOFORM B"/>
    <property type="match status" value="1"/>
</dbReference>